<dbReference type="CDD" id="cd22191">
    <property type="entry name" value="DPBB_RlpA_EXP_N-like"/>
    <property type="match status" value="1"/>
</dbReference>
<feature type="chain" id="PRO_5020847702" description="RlpA-like protein double-psi beta-barrel domain-containing protein" evidence="3">
    <location>
        <begin position="26"/>
        <end position="311"/>
    </location>
</feature>
<dbReference type="PANTHER" id="PTHR31836">
    <property type="match status" value="1"/>
</dbReference>
<comment type="caution">
    <text evidence="4">The sequence shown here is derived from an EMBL/GenBank/DDBJ whole genome shotgun (WGS) entry which is preliminary data.</text>
</comment>
<accession>A0A4R0RL61</accession>
<proteinExistence type="predicted"/>
<evidence type="ECO:0008006" key="6">
    <source>
        <dbReference type="Google" id="ProtNLM"/>
    </source>
</evidence>
<reference evidence="4 5" key="1">
    <citation type="submission" date="2018-11" db="EMBL/GenBank/DDBJ databases">
        <title>Genome assembly of Steccherinum ochraceum LE-BIN_3174, the white-rot fungus of the Steccherinaceae family (The Residual Polyporoid clade, Polyporales, Basidiomycota).</title>
        <authorList>
            <person name="Fedorova T.V."/>
            <person name="Glazunova O.A."/>
            <person name="Landesman E.O."/>
            <person name="Moiseenko K.V."/>
            <person name="Psurtseva N.V."/>
            <person name="Savinova O.S."/>
            <person name="Shakhova N.V."/>
            <person name="Tyazhelova T.V."/>
            <person name="Vasina D.V."/>
        </authorList>
    </citation>
    <scope>NUCLEOTIDE SEQUENCE [LARGE SCALE GENOMIC DNA]</scope>
    <source>
        <strain evidence="4 5">LE-BIN_3174</strain>
    </source>
</reference>
<dbReference type="Proteomes" id="UP000292702">
    <property type="component" value="Unassembled WGS sequence"/>
</dbReference>
<dbReference type="InterPro" id="IPR036908">
    <property type="entry name" value="RlpA-like_sf"/>
</dbReference>
<feature type="signal peptide" evidence="3">
    <location>
        <begin position="1"/>
        <end position="25"/>
    </location>
</feature>
<evidence type="ECO:0000256" key="1">
    <source>
        <dbReference type="ARBA" id="ARBA00022729"/>
    </source>
</evidence>
<organism evidence="4 5">
    <name type="scientific">Steccherinum ochraceum</name>
    <dbReference type="NCBI Taxonomy" id="92696"/>
    <lineage>
        <taxon>Eukaryota</taxon>
        <taxon>Fungi</taxon>
        <taxon>Dikarya</taxon>
        <taxon>Basidiomycota</taxon>
        <taxon>Agaricomycotina</taxon>
        <taxon>Agaricomycetes</taxon>
        <taxon>Polyporales</taxon>
        <taxon>Steccherinaceae</taxon>
        <taxon>Steccherinum</taxon>
    </lineage>
</organism>
<evidence type="ECO:0000313" key="4">
    <source>
        <dbReference type="EMBL" id="TCD67683.1"/>
    </source>
</evidence>
<evidence type="ECO:0000256" key="2">
    <source>
        <dbReference type="SAM" id="MobiDB-lite"/>
    </source>
</evidence>
<dbReference type="STRING" id="92696.A0A4R0RL61"/>
<dbReference type="EMBL" id="RWJN01000089">
    <property type="protein sequence ID" value="TCD67683.1"/>
    <property type="molecule type" value="Genomic_DNA"/>
</dbReference>
<dbReference type="Gene3D" id="2.40.40.10">
    <property type="entry name" value="RlpA-like domain"/>
    <property type="match status" value="1"/>
</dbReference>
<keyword evidence="5" id="KW-1185">Reference proteome</keyword>
<protein>
    <recommendedName>
        <fullName evidence="6">RlpA-like protein double-psi beta-barrel domain-containing protein</fullName>
    </recommendedName>
</protein>
<dbReference type="InterPro" id="IPR051477">
    <property type="entry name" value="Expansin_CellWall"/>
</dbReference>
<evidence type="ECO:0000256" key="3">
    <source>
        <dbReference type="SAM" id="SignalP"/>
    </source>
</evidence>
<dbReference type="AlphaFoldDB" id="A0A4R0RL61"/>
<sequence>MHSFKPLTLLVSALFFLTHVLGSEASDLRAMNSLEARYARAHSLGNNYHFSARDGWQTVNVTNLQYKYRRDFMDEADEGDGVDFMDDLGGNDGLPEFDGGGDDSSVLTKRAKKKMTFNPPSKSKGQKKVVAAKADKKDSSKPAVKASGKSSKKTPAKPKAAQKTADKPKTSAKSIASSVKSILASLKGTGKAEPVTITWYTGHDLENPSCWPNPVWAPSDASFACALTLEGWTTRPKCFKFLELCNTPKKCVFVRVVDSCAGCKKGSKHVDLTQAAFKELASLDEGLLQVQMREATDPDGWLENLWGPKAN</sequence>
<gene>
    <name evidence="4" type="ORF">EIP91_012049</name>
</gene>
<feature type="region of interest" description="Disordered" evidence="2">
    <location>
        <begin position="113"/>
        <end position="172"/>
    </location>
</feature>
<dbReference type="SUPFAM" id="SSF50685">
    <property type="entry name" value="Barwin-like endoglucanases"/>
    <property type="match status" value="1"/>
</dbReference>
<name>A0A4R0RL61_9APHY</name>
<dbReference type="OrthoDB" id="406505at2759"/>
<dbReference type="PANTHER" id="PTHR31836:SF22">
    <property type="entry name" value="RLPA-LIKE PROTEIN DOUBLE-PSI BETA-BARREL DOMAIN-CONTAINING PROTEIN"/>
    <property type="match status" value="1"/>
</dbReference>
<evidence type="ECO:0000313" key="5">
    <source>
        <dbReference type="Proteomes" id="UP000292702"/>
    </source>
</evidence>
<keyword evidence="1 3" id="KW-0732">Signal</keyword>